<evidence type="ECO:0000259" key="5">
    <source>
        <dbReference type="PROSITE" id="PS50931"/>
    </source>
</evidence>
<dbReference type="InterPro" id="IPR036390">
    <property type="entry name" value="WH_DNA-bd_sf"/>
</dbReference>
<dbReference type="Pfam" id="PF00126">
    <property type="entry name" value="HTH_1"/>
    <property type="match status" value="1"/>
</dbReference>
<keyword evidence="7" id="KW-1185">Reference proteome</keyword>
<dbReference type="AlphaFoldDB" id="A0A916UCC0"/>
<dbReference type="InterPro" id="IPR005119">
    <property type="entry name" value="LysR_subst-bd"/>
</dbReference>
<dbReference type="SUPFAM" id="SSF53850">
    <property type="entry name" value="Periplasmic binding protein-like II"/>
    <property type="match status" value="1"/>
</dbReference>
<keyword evidence="3" id="KW-0238">DNA-binding</keyword>
<evidence type="ECO:0000313" key="7">
    <source>
        <dbReference type="Proteomes" id="UP000637423"/>
    </source>
</evidence>
<dbReference type="PROSITE" id="PS50931">
    <property type="entry name" value="HTH_LYSR"/>
    <property type="match status" value="1"/>
</dbReference>
<evidence type="ECO:0000256" key="1">
    <source>
        <dbReference type="ARBA" id="ARBA00009437"/>
    </source>
</evidence>
<dbReference type="FunFam" id="1.10.10.10:FF:000001">
    <property type="entry name" value="LysR family transcriptional regulator"/>
    <property type="match status" value="1"/>
</dbReference>
<keyword evidence="4" id="KW-0804">Transcription</keyword>
<organism evidence="6 7">
    <name type="scientific">Undibacterium terreum</name>
    <dbReference type="NCBI Taxonomy" id="1224302"/>
    <lineage>
        <taxon>Bacteria</taxon>
        <taxon>Pseudomonadati</taxon>
        <taxon>Pseudomonadota</taxon>
        <taxon>Betaproteobacteria</taxon>
        <taxon>Burkholderiales</taxon>
        <taxon>Oxalobacteraceae</taxon>
        <taxon>Undibacterium</taxon>
    </lineage>
</organism>
<dbReference type="InterPro" id="IPR036388">
    <property type="entry name" value="WH-like_DNA-bd_sf"/>
</dbReference>
<dbReference type="PRINTS" id="PR00039">
    <property type="entry name" value="HTHLYSR"/>
</dbReference>
<evidence type="ECO:0000313" key="6">
    <source>
        <dbReference type="EMBL" id="GGC68468.1"/>
    </source>
</evidence>
<keyword evidence="2" id="KW-0805">Transcription regulation</keyword>
<name>A0A916UCC0_9BURK</name>
<dbReference type="CDD" id="cd08432">
    <property type="entry name" value="PBP2_GcdR_TrpI_HvrB_AmpR_like"/>
    <property type="match status" value="1"/>
</dbReference>
<dbReference type="Gene3D" id="3.40.190.10">
    <property type="entry name" value="Periplasmic binding protein-like II"/>
    <property type="match status" value="2"/>
</dbReference>
<dbReference type="Gene3D" id="1.10.10.10">
    <property type="entry name" value="Winged helix-like DNA-binding domain superfamily/Winged helix DNA-binding domain"/>
    <property type="match status" value="1"/>
</dbReference>
<dbReference type="PANTHER" id="PTHR30537:SF26">
    <property type="entry name" value="GLYCINE CLEAVAGE SYSTEM TRANSCRIPTIONAL ACTIVATOR"/>
    <property type="match status" value="1"/>
</dbReference>
<dbReference type="PANTHER" id="PTHR30537">
    <property type="entry name" value="HTH-TYPE TRANSCRIPTIONAL REGULATOR"/>
    <property type="match status" value="1"/>
</dbReference>
<evidence type="ECO:0000256" key="3">
    <source>
        <dbReference type="ARBA" id="ARBA00023125"/>
    </source>
</evidence>
<dbReference type="GO" id="GO:0043565">
    <property type="term" value="F:sequence-specific DNA binding"/>
    <property type="evidence" value="ECO:0007669"/>
    <property type="project" value="TreeGrafter"/>
</dbReference>
<reference evidence="6" key="1">
    <citation type="journal article" date="2014" name="Int. J. Syst. Evol. Microbiol.">
        <title>Complete genome sequence of Corynebacterium casei LMG S-19264T (=DSM 44701T), isolated from a smear-ripened cheese.</title>
        <authorList>
            <consortium name="US DOE Joint Genome Institute (JGI-PGF)"/>
            <person name="Walter F."/>
            <person name="Albersmeier A."/>
            <person name="Kalinowski J."/>
            <person name="Ruckert C."/>
        </authorList>
    </citation>
    <scope>NUCLEOTIDE SEQUENCE</scope>
    <source>
        <strain evidence="6">CGMCC 1.10998</strain>
    </source>
</reference>
<proteinExistence type="inferred from homology"/>
<comment type="caution">
    <text evidence="6">The sequence shown here is derived from an EMBL/GenBank/DDBJ whole genome shotgun (WGS) entry which is preliminary data.</text>
</comment>
<evidence type="ECO:0000256" key="2">
    <source>
        <dbReference type="ARBA" id="ARBA00023015"/>
    </source>
</evidence>
<comment type="similarity">
    <text evidence="1">Belongs to the LysR transcriptional regulatory family.</text>
</comment>
<dbReference type="InterPro" id="IPR000847">
    <property type="entry name" value="LysR_HTH_N"/>
</dbReference>
<evidence type="ECO:0000256" key="4">
    <source>
        <dbReference type="ARBA" id="ARBA00023163"/>
    </source>
</evidence>
<dbReference type="InterPro" id="IPR058163">
    <property type="entry name" value="LysR-type_TF_proteobact-type"/>
</dbReference>
<sequence>MPDPLSKLPPLDLVRGFVAVARRMSFTHAAEDLFVTQSAISRQVKNLEEFLGTSLVIRKHRAIELTDDGMRLFRCADGWLQQLAEVTASMRRADERRPVTITASLGVTSLWLVPRLGEFQSSHPSIDVRVAASNKIVNLEQDDMDLAIRYCRNALVPPGAIRLFGETLVPVAHPSLKIKDIESTSALAKNILLDLDEPQRPWLQWSDWLSAGQLDKVKPKGVLRFNQYDQVIHAALAGHGIALGRMALVQPMLQQGRLVAVGKRTGQVDHFAYWLIMRSGQMRAEVHEFAEWIMQEARLANEALA</sequence>
<reference evidence="6" key="2">
    <citation type="submission" date="2020-09" db="EMBL/GenBank/DDBJ databases">
        <authorList>
            <person name="Sun Q."/>
            <person name="Zhou Y."/>
        </authorList>
    </citation>
    <scope>NUCLEOTIDE SEQUENCE</scope>
    <source>
        <strain evidence="6">CGMCC 1.10998</strain>
    </source>
</reference>
<accession>A0A916UCC0</accession>
<gene>
    <name evidence="6" type="ORF">GCM10011396_14380</name>
</gene>
<protein>
    <submittedName>
        <fullName evidence="6">LysR family transcriptional regulator</fullName>
    </submittedName>
</protein>
<dbReference type="RefSeq" id="WP_188565234.1">
    <property type="nucleotide sequence ID" value="NZ_BMED01000001.1"/>
</dbReference>
<dbReference type="GO" id="GO:0003700">
    <property type="term" value="F:DNA-binding transcription factor activity"/>
    <property type="evidence" value="ECO:0007669"/>
    <property type="project" value="InterPro"/>
</dbReference>
<dbReference type="Pfam" id="PF03466">
    <property type="entry name" value="LysR_substrate"/>
    <property type="match status" value="1"/>
</dbReference>
<dbReference type="GO" id="GO:0006351">
    <property type="term" value="P:DNA-templated transcription"/>
    <property type="evidence" value="ECO:0007669"/>
    <property type="project" value="TreeGrafter"/>
</dbReference>
<feature type="domain" description="HTH lysR-type" evidence="5">
    <location>
        <begin position="9"/>
        <end position="66"/>
    </location>
</feature>
<dbReference type="SUPFAM" id="SSF46785">
    <property type="entry name" value="Winged helix' DNA-binding domain"/>
    <property type="match status" value="1"/>
</dbReference>
<dbReference type="Proteomes" id="UP000637423">
    <property type="component" value="Unassembled WGS sequence"/>
</dbReference>
<dbReference type="EMBL" id="BMED01000001">
    <property type="protein sequence ID" value="GGC68468.1"/>
    <property type="molecule type" value="Genomic_DNA"/>
</dbReference>